<dbReference type="SMART" id="SM00850">
    <property type="entry name" value="LytTR"/>
    <property type="match status" value="1"/>
</dbReference>
<evidence type="ECO:0000259" key="1">
    <source>
        <dbReference type="PROSITE" id="PS50930"/>
    </source>
</evidence>
<keyword evidence="3" id="KW-1185">Reference proteome</keyword>
<evidence type="ECO:0000313" key="3">
    <source>
        <dbReference type="Proteomes" id="UP000249016"/>
    </source>
</evidence>
<comment type="caution">
    <text evidence="2">The sequence shown here is derived from an EMBL/GenBank/DDBJ whole genome shotgun (WGS) entry which is preliminary data.</text>
</comment>
<dbReference type="Gene3D" id="2.40.50.1020">
    <property type="entry name" value="LytTr DNA-binding domain"/>
    <property type="match status" value="1"/>
</dbReference>
<dbReference type="PANTHER" id="PTHR37299:SF1">
    <property type="entry name" value="STAGE 0 SPORULATION PROTEIN A HOMOLOG"/>
    <property type="match status" value="1"/>
</dbReference>
<dbReference type="EMBL" id="QLII01000001">
    <property type="protein sequence ID" value="RAI73794.1"/>
    <property type="molecule type" value="Genomic_DNA"/>
</dbReference>
<dbReference type="GO" id="GO:0000156">
    <property type="term" value="F:phosphorelay response regulator activity"/>
    <property type="evidence" value="ECO:0007669"/>
    <property type="project" value="InterPro"/>
</dbReference>
<dbReference type="Pfam" id="PF04397">
    <property type="entry name" value="LytTR"/>
    <property type="match status" value="1"/>
</dbReference>
<feature type="domain" description="HTH LytTR-type" evidence="1">
    <location>
        <begin position="164"/>
        <end position="230"/>
    </location>
</feature>
<proteinExistence type="predicted"/>
<dbReference type="AlphaFoldDB" id="A0A327NIM7"/>
<dbReference type="InterPro" id="IPR046947">
    <property type="entry name" value="LytR-like"/>
</dbReference>
<dbReference type="PROSITE" id="PS50930">
    <property type="entry name" value="HTH_LYTTR"/>
    <property type="match status" value="1"/>
</dbReference>
<dbReference type="Gene3D" id="3.40.50.2300">
    <property type="match status" value="1"/>
</dbReference>
<protein>
    <recommendedName>
        <fullName evidence="1">HTH LytTR-type domain-containing protein</fullName>
    </recommendedName>
</protein>
<gene>
    <name evidence="2" type="ORF">HMF3257_04115</name>
</gene>
<name>A0A327NIM7_9BACT</name>
<organism evidence="2 3">
    <name type="scientific">Spirosoma telluris</name>
    <dbReference type="NCBI Taxonomy" id="2183553"/>
    <lineage>
        <taxon>Bacteria</taxon>
        <taxon>Pseudomonadati</taxon>
        <taxon>Bacteroidota</taxon>
        <taxon>Cytophagia</taxon>
        <taxon>Cytophagales</taxon>
        <taxon>Cytophagaceae</taxon>
        <taxon>Spirosoma</taxon>
    </lineage>
</organism>
<dbReference type="GO" id="GO:0003677">
    <property type="term" value="F:DNA binding"/>
    <property type="evidence" value="ECO:0007669"/>
    <property type="project" value="InterPro"/>
</dbReference>
<accession>A0A327NIM7</accession>
<dbReference type="Proteomes" id="UP000249016">
    <property type="component" value="Unassembled WGS sequence"/>
</dbReference>
<dbReference type="InterPro" id="IPR007492">
    <property type="entry name" value="LytTR_DNA-bd_dom"/>
</dbReference>
<reference evidence="2 3" key="1">
    <citation type="submission" date="2018-06" db="EMBL/GenBank/DDBJ databases">
        <title>Spirosoma sp. HMF3257 Genome sequencing and assembly.</title>
        <authorList>
            <person name="Kang H."/>
            <person name="Cha I."/>
            <person name="Kim H."/>
            <person name="Kang J."/>
            <person name="Joh K."/>
        </authorList>
    </citation>
    <scope>NUCLEOTIDE SEQUENCE [LARGE SCALE GENOMIC DNA]</scope>
    <source>
        <strain evidence="2 3">HMF3257</strain>
    </source>
</reference>
<dbReference type="InterPro" id="IPR011006">
    <property type="entry name" value="CheY-like_superfamily"/>
</dbReference>
<evidence type="ECO:0000313" key="2">
    <source>
        <dbReference type="EMBL" id="RAI73794.1"/>
    </source>
</evidence>
<sequence length="235" mass="26827">MKIRKYIIANYVDDEANHLKELMNKIHFLQLASISSTIEATIEALTNQSIDLILLGLDKSPQAGLNLMKAHIQLPPIIVGSSLPNYAAECYEIGTAADFLLTPLALDRLMVAVNRALTQKRKINDTGETTYIFLKMGRKIQRFDFNLIEYVEAYGIYSKIVYQKQIYVVNERMATLSELLPASTFLRVHKSYIINIAKVTSYDRNHFHIEQEEIPIGISFRPKLEGLLQLFEHPV</sequence>
<dbReference type="RefSeq" id="WP_111340667.1">
    <property type="nucleotide sequence ID" value="NZ_QLII01000001.1"/>
</dbReference>
<dbReference type="OrthoDB" id="983052at2"/>
<dbReference type="PANTHER" id="PTHR37299">
    <property type="entry name" value="TRANSCRIPTIONAL REGULATOR-RELATED"/>
    <property type="match status" value="1"/>
</dbReference>
<dbReference type="SUPFAM" id="SSF52172">
    <property type="entry name" value="CheY-like"/>
    <property type="match status" value="1"/>
</dbReference>